<protein>
    <submittedName>
        <fullName evidence="2">Uncharacterized protein</fullName>
    </submittedName>
</protein>
<dbReference type="OrthoDB" id="3942868at2759"/>
<accession>A0A9P3C4I2</accession>
<dbReference type="Proteomes" id="UP000825890">
    <property type="component" value="Unassembled WGS sequence"/>
</dbReference>
<keyword evidence="3" id="KW-1185">Reference proteome</keyword>
<name>A0A9P3C4I2_9PEZI</name>
<reference evidence="2 3" key="1">
    <citation type="submission" date="2021-01" db="EMBL/GenBank/DDBJ databases">
        <title>Cercospora kikuchii MAFF 305040 whole genome shotgun sequence.</title>
        <authorList>
            <person name="Kashiwa T."/>
            <person name="Suzuki T."/>
        </authorList>
    </citation>
    <scope>NUCLEOTIDE SEQUENCE [LARGE SCALE GENOMIC DNA]</scope>
    <source>
        <strain evidence="2 3">MAFF 305040</strain>
    </source>
</reference>
<keyword evidence="1" id="KW-0175">Coiled coil</keyword>
<dbReference type="GeneID" id="68285583"/>
<dbReference type="EMBL" id="BOLY01000001">
    <property type="protein sequence ID" value="GIZ36537.1"/>
    <property type="molecule type" value="Genomic_DNA"/>
</dbReference>
<gene>
    <name evidence="2" type="ORF">CKM354_000000800</name>
</gene>
<dbReference type="AlphaFoldDB" id="A0A9P3C4I2"/>
<evidence type="ECO:0000256" key="1">
    <source>
        <dbReference type="SAM" id="Coils"/>
    </source>
</evidence>
<comment type="caution">
    <text evidence="2">The sequence shown here is derived from an EMBL/GenBank/DDBJ whole genome shotgun (WGS) entry which is preliminary data.</text>
</comment>
<dbReference type="RefSeq" id="XP_044651024.1">
    <property type="nucleotide sequence ID" value="XM_044795089.1"/>
</dbReference>
<evidence type="ECO:0000313" key="2">
    <source>
        <dbReference type="EMBL" id="GIZ36537.1"/>
    </source>
</evidence>
<sequence>MHINSAKESDECIRVGGEVGAGRDAPVQYATRLADIAAGVPSPEMGERAVDEEGYQVVTGARGKKANHAATEAPRGARAVFQFKQPAEASKKRRAEEQLSEAARGRTVTEQIQSLKTLIVQLINQNEDRQEEVEKQRQEIGALRGEIETMRKLLQQSKPTRAT</sequence>
<proteinExistence type="predicted"/>
<organism evidence="2 3">
    <name type="scientific">Cercospora kikuchii</name>
    <dbReference type="NCBI Taxonomy" id="84275"/>
    <lineage>
        <taxon>Eukaryota</taxon>
        <taxon>Fungi</taxon>
        <taxon>Dikarya</taxon>
        <taxon>Ascomycota</taxon>
        <taxon>Pezizomycotina</taxon>
        <taxon>Dothideomycetes</taxon>
        <taxon>Dothideomycetidae</taxon>
        <taxon>Mycosphaerellales</taxon>
        <taxon>Mycosphaerellaceae</taxon>
        <taxon>Cercospora</taxon>
    </lineage>
</organism>
<evidence type="ECO:0000313" key="3">
    <source>
        <dbReference type="Proteomes" id="UP000825890"/>
    </source>
</evidence>
<feature type="coiled-coil region" evidence="1">
    <location>
        <begin position="112"/>
        <end position="153"/>
    </location>
</feature>